<keyword evidence="4 6" id="KW-1133">Transmembrane helix</keyword>
<comment type="subcellular location">
    <subcellularLocation>
        <location evidence="1">Membrane</location>
        <topology evidence="1">Multi-pass membrane protein</topology>
    </subcellularLocation>
</comment>
<gene>
    <name evidence="7" type="primary">mntH_2</name>
    <name evidence="7" type="ORF">KDK_44160</name>
</gene>
<evidence type="ECO:0000256" key="5">
    <source>
        <dbReference type="ARBA" id="ARBA00023136"/>
    </source>
</evidence>
<dbReference type="GO" id="GO:0005886">
    <property type="term" value="C:plasma membrane"/>
    <property type="evidence" value="ECO:0007669"/>
    <property type="project" value="TreeGrafter"/>
</dbReference>
<dbReference type="PANTHER" id="PTHR11706:SF33">
    <property type="entry name" value="NATURAL RESISTANCE-ASSOCIATED MACROPHAGE PROTEIN 2"/>
    <property type="match status" value="1"/>
</dbReference>
<dbReference type="NCBIfam" id="TIGR01197">
    <property type="entry name" value="nramp"/>
    <property type="match status" value="1"/>
</dbReference>
<dbReference type="InterPro" id="IPR001046">
    <property type="entry name" value="NRAMP_fam"/>
</dbReference>
<evidence type="ECO:0000256" key="3">
    <source>
        <dbReference type="ARBA" id="ARBA00022692"/>
    </source>
</evidence>
<keyword evidence="5 6" id="KW-0472">Membrane</keyword>
<dbReference type="PRINTS" id="PR00447">
    <property type="entry name" value="NATRESASSCMP"/>
</dbReference>
<feature type="transmembrane region" description="Helical" evidence="6">
    <location>
        <begin position="30"/>
        <end position="50"/>
    </location>
</feature>
<feature type="transmembrane region" description="Helical" evidence="6">
    <location>
        <begin position="102"/>
        <end position="125"/>
    </location>
</feature>
<feature type="transmembrane region" description="Helical" evidence="6">
    <location>
        <begin position="309"/>
        <end position="329"/>
    </location>
</feature>
<dbReference type="GO" id="GO:0034755">
    <property type="term" value="P:iron ion transmembrane transport"/>
    <property type="evidence" value="ECO:0007669"/>
    <property type="project" value="TreeGrafter"/>
</dbReference>
<dbReference type="GO" id="GO:0005384">
    <property type="term" value="F:manganese ion transmembrane transporter activity"/>
    <property type="evidence" value="ECO:0007669"/>
    <property type="project" value="TreeGrafter"/>
</dbReference>
<feature type="transmembrane region" description="Helical" evidence="6">
    <location>
        <begin position="378"/>
        <end position="396"/>
    </location>
</feature>
<feature type="transmembrane region" description="Helical" evidence="6">
    <location>
        <begin position="262"/>
        <end position="288"/>
    </location>
</feature>
<protein>
    <submittedName>
        <fullName evidence="7">Divalent metal cation transporter MntH</fullName>
    </submittedName>
</protein>
<evidence type="ECO:0000256" key="1">
    <source>
        <dbReference type="ARBA" id="ARBA00004141"/>
    </source>
</evidence>
<accession>A0A402ANC3</accession>
<dbReference type="Pfam" id="PF01566">
    <property type="entry name" value="Nramp"/>
    <property type="match status" value="1"/>
</dbReference>
<dbReference type="PANTHER" id="PTHR11706">
    <property type="entry name" value="SOLUTE CARRIER PROTEIN FAMILY 11 MEMBER"/>
    <property type="match status" value="1"/>
</dbReference>
<comment type="caution">
    <text evidence="7">The sequence shown here is derived from an EMBL/GenBank/DDBJ whole genome shotgun (WGS) entry which is preliminary data.</text>
</comment>
<dbReference type="NCBIfam" id="NF037982">
    <property type="entry name" value="Nramp_1"/>
    <property type="match status" value="1"/>
</dbReference>
<reference evidence="8" key="1">
    <citation type="submission" date="2018-12" db="EMBL/GenBank/DDBJ databases">
        <title>Tengunoibacter tsumagoiensis gen. nov., sp. nov., Dictyobacter kobayashii sp. nov., D. alpinus sp. nov., and D. joshuensis sp. nov. and description of Dictyobacteraceae fam. nov. within the order Ktedonobacterales isolated from Tengu-no-mugimeshi.</title>
        <authorList>
            <person name="Wang C.M."/>
            <person name="Zheng Y."/>
            <person name="Sakai Y."/>
            <person name="Toyoda A."/>
            <person name="Minakuchi Y."/>
            <person name="Abe K."/>
            <person name="Yokota A."/>
            <person name="Yabe S."/>
        </authorList>
    </citation>
    <scope>NUCLEOTIDE SEQUENCE [LARGE SCALE GENOMIC DNA]</scope>
    <source>
        <strain evidence="8">Uno11</strain>
    </source>
</reference>
<sequence length="398" mass="42370">MKALGPGFLISVGYMDPGNWGTNLAAGAGFGYQLLWVILVSNIVAIFLQIASSKLGIATGKDLAQLVREQFPRPIVNCFAATSVIAIMATDLAEIVGGALGFQILFGIPLVLGAILTGIIVMGLLGLSRWGFRKIEYIIIGFVSIIGLAYVYETALLHPDWGGVGFHVIVPQLSTGSVLVAVGILGATVMPHNVFLHSYLSHQRLSGPEASLAERRKVLQLSKIDTIAALNVAFFVNAAMLVVAGAVFYHHVNADNLDLQTAYVTLIPVLGVFAGIAFGVGLLASGLSSSMTGTLAGQVVLQGFLNKPVAVWIWRIITLIPALVVTAMGVSSVQILVISQVVLSLQLPFTIVAVIVLSCRRDLLGEFTNPRYLTTIHILLALMVTALNVWLIFSYLPL</sequence>
<evidence type="ECO:0000256" key="2">
    <source>
        <dbReference type="ARBA" id="ARBA00022448"/>
    </source>
</evidence>
<keyword evidence="3 6" id="KW-0812">Transmembrane</keyword>
<organism evidence="7 8">
    <name type="scientific">Dictyobacter kobayashii</name>
    <dbReference type="NCBI Taxonomy" id="2014872"/>
    <lineage>
        <taxon>Bacteria</taxon>
        <taxon>Bacillati</taxon>
        <taxon>Chloroflexota</taxon>
        <taxon>Ktedonobacteria</taxon>
        <taxon>Ktedonobacterales</taxon>
        <taxon>Dictyobacteraceae</taxon>
        <taxon>Dictyobacter</taxon>
    </lineage>
</organism>
<evidence type="ECO:0000256" key="4">
    <source>
        <dbReference type="ARBA" id="ARBA00022989"/>
    </source>
</evidence>
<dbReference type="Proteomes" id="UP000287188">
    <property type="component" value="Unassembled WGS sequence"/>
</dbReference>
<evidence type="ECO:0000313" key="7">
    <source>
        <dbReference type="EMBL" id="GCE20616.1"/>
    </source>
</evidence>
<dbReference type="NCBIfam" id="NF001923">
    <property type="entry name" value="PRK00701.1"/>
    <property type="match status" value="1"/>
</dbReference>
<feature type="transmembrane region" description="Helical" evidence="6">
    <location>
        <begin position="137"/>
        <end position="157"/>
    </location>
</feature>
<feature type="transmembrane region" description="Helical" evidence="6">
    <location>
        <begin position="226"/>
        <end position="250"/>
    </location>
</feature>
<keyword evidence="2" id="KW-0813">Transport</keyword>
<keyword evidence="8" id="KW-1185">Reference proteome</keyword>
<dbReference type="AlphaFoldDB" id="A0A402ANC3"/>
<proteinExistence type="predicted"/>
<evidence type="ECO:0000256" key="6">
    <source>
        <dbReference type="SAM" id="Phobius"/>
    </source>
</evidence>
<dbReference type="RefSeq" id="WP_161977540.1">
    <property type="nucleotide sequence ID" value="NZ_BIFS01000001.1"/>
</dbReference>
<feature type="transmembrane region" description="Helical" evidence="6">
    <location>
        <begin position="71"/>
        <end position="90"/>
    </location>
</feature>
<evidence type="ECO:0000313" key="8">
    <source>
        <dbReference type="Proteomes" id="UP000287188"/>
    </source>
</evidence>
<name>A0A402ANC3_9CHLR</name>
<feature type="transmembrane region" description="Helical" evidence="6">
    <location>
        <begin position="177"/>
        <end position="196"/>
    </location>
</feature>
<dbReference type="GO" id="GO:0015086">
    <property type="term" value="F:cadmium ion transmembrane transporter activity"/>
    <property type="evidence" value="ECO:0007669"/>
    <property type="project" value="TreeGrafter"/>
</dbReference>
<dbReference type="EMBL" id="BIFS01000001">
    <property type="protein sequence ID" value="GCE20616.1"/>
    <property type="molecule type" value="Genomic_DNA"/>
</dbReference>
<feature type="transmembrane region" description="Helical" evidence="6">
    <location>
        <begin position="335"/>
        <end position="357"/>
    </location>
</feature>